<keyword evidence="2" id="KW-1185">Reference proteome</keyword>
<comment type="caution">
    <text evidence="1">The sequence shown here is derived from an EMBL/GenBank/DDBJ whole genome shotgun (WGS) entry which is preliminary data.</text>
</comment>
<reference evidence="1 2" key="1">
    <citation type="submission" date="2008-12" db="EMBL/GenBank/DDBJ databases">
        <authorList>
            <person name="Fulton L."/>
            <person name="Clifton S."/>
            <person name="Fulton B."/>
            <person name="Xu J."/>
            <person name="Minx P."/>
            <person name="Pepin K.H."/>
            <person name="Johnson M."/>
            <person name="Bhonagiri V."/>
            <person name="Nash W.E."/>
            <person name="Mardis E.R."/>
            <person name="Wilson R.K."/>
        </authorList>
    </citation>
    <scope>NUCLEOTIDE SEQUENCE [LARGE SCALE GENOMIC DNA]</scope>
    <source>
        <strain evidence="1 2">DSM 18228</strain>
    </source>
</reference>
<accession>S0FDE4</accession>
<evidence type="ECO:0000313" key="1">
    <source>
        <dbReference type="EMBL" id="EEF78334.1"/>
    </source>
</evidence>
<protein>
    <submittedName>
        <fullName evidence="1">Uncharacterized protein</fullName>
    </submittedName>
</protein>
<sequence length="160" mass="18379">MYKKLCILLIFSKLKVAKLLINKYRMHNLYTIFAKILNICKQIAGNLVNESGNVSRRGVVPQFSDLEVVALNMTSEAVGIDSESLLFAKLQEYRMEIPNLISRRQYNDRRKITSSLCNAIRERMASEMDGGEDYFCIDSKPVEVCRIARSRRCCMGKKDL</sequence>
<organism evidence="1 2">
    <name type="scientific">Phocaeicola coprophilus DSM 18228 = JCM 13818</name>
    <dbReference type="NCBI Taxonomy" id="547042"/>
    <lineage>
        <taxon>Bacteria</taxon>
        <taxon>Pseudomonadati</taxon>
        <taxon>Bacteroidota</taxon>
        <taxon>Bacteroidia</taxon>
        <taxon>Bacteroidales</taxon>
        <taxon>Bacteroidaceae</taxon>
        <taxon>Phocaeicola</taxon>
    </lineage>
</organism>
<name>S0FDE4_9BACT</name>
<dbReference type="HOGENOM" id="CLU_139588_0_0_10"/>
<evidence type="ECO:0000313" key="2">
    <source>
        <dbReference type="Proteomes" id="UP000014073"/>
    </source>
</evidence>
<dbReference type="eggNOG" id="COG3039">
    <property type="taxonomic scope" value="Bacteria"/>
</dbReference>
<gene>
    <name evidence="1" type="ORF">BACCOPRO_03861</name>
</gene>
<proteinExistence type="predicted"/>
<dbReference type="EMBL" id="ACBW01000253">
    <property type="protein sequence ID" value="EEF78334.1"/>
    <property type="molecule type" value="Genomic_DNA"/>
</dbReference>
<dbReference type="Proteomes" id="UP000014073">
    <property type="component" value="Unassembled WGS sequence"/>
</dbReference>
<dbReference type="STRING" id="547042.BACCOPRO_03861"/>
<dbReference type="AlphaFoldDB" id="S0FDE4"/>